<keyword evidence="2" id="KW-1185">Reference proteome</keyword>
<evidence type="ECO:0000313" key="1">
    <source>
        <dbReference type="EMBL" id="BAL91941.1"/>
    </source>
</evidence>
<proteinExistence type="predicted"/>
<reference evidence="1 2" key="1">
    <citation type="submission" date="2012-02" db="EMBL/GenBank/DDBJ databases">
        <title>Complete genome sequence of Actinoplanes missouriensis 431 (= NBRC 102363).</title>
        <authorList>
            <person name="Ohnishi Y."/>
            <person name="Ishikawa J."/>
            <person name="Sekine M."/>
            <person name="Hosoyama A."/>
            <person name="Harada T."/>
            <person name="Narita H."/>
            <person name="Hata T."/>
            <person name="Konno Y."/>
            <person name="Tutikane K."/>
            <person name="Fujita N."/>
            <person name="Horinouchi S."/>
            <person name="Hayakawa M."/>
        </authorList>
    </citation>
    <scope>NUCLEOTIDE SEQUENCE [LARGE SCALE GENOMIC DNA]</scope>
    <source>
        <strain evidence="2">ATCC 14538 / DSM 43046 / CBS 188.64 / JCM 3121 / NBRC 102363 / NCIMB 12654 / NRRL B-3342 / UNCC 431</strain>
    </source>
</reference>
<gene>
    <name evidence="1" type="ordered locus">AMIS_67210</name>
</gene>
<sequence>MLANEILQADADLTPDRRCETGAVDDHPSTPWREWDQSEAPIAQIVGYMLDSIHFDFSCNLRTRTAIRLLSHIIGKTCTCGKHVPQTLVCVYEMMNIVSSWEALDWRNPLREKGIAAFSQRYARTALPPLL</sequence>
<dbReference type="EMBL" id="AP012319">
    <property type="protein sequence ID" value="BAL91941.1"/>
    <property type="molecule type" value="Genomic_DNA"/>
</dbReference>
<name>I0HG04_ACTM4</name>
<protein>
    <submittedName>
        <fullName evidence="1">Uncharacterized protein</fullName>
    </submittedName>
</protein>
<dbReference type="HOGENOM" id="CLU_1923055_0_0_11"/>
<dbReference type="Proteomes" id="UP000007882">
    <property type="component" value="Chromosome"/>
</dbReference>
<organism evidence="1 2">
    <name type="scientific">Actinoplanes missouriensis (strain ATCC 14538 / DSM 43046 / CBS 188.64 / JCM 3121 / NBRC 102363 / NCIMB 12654 / NRRL B-3342 / UNCC 431)</name>
    <dbReference type="NCBI Taxonomy" id="512565"/>
    <lineage>
        <taxon>Bacteria</taxon>
        <taxon>Bacillati</taxon>
        <taxon>Actinomycetota</taxon>
        <taxon>Actinomycetes</taxon>
        <taxon>Micromonosporales</taxon>
        <taxon>Micromonosporaceae</taxon>
        <taxon>Actinoplanes</taxon>
    </lineage>
</organism>
<dbReference type="KEGG" id="ams:AMIS_67210"/>
<evidence type="ECO:0000313" key="2">
    <source>
        <dbReference type="Proteomes" id="UP000007882"/>
    </source>
</evidence>
<accession>I0HG04</accession>
<dbReference type="AlphaFoldDB" id="I0HG04"/>